<proteinExistence type="predicted"/>
<dbReference type="AlphaFoldDB" id="A0A6J6MPG9"/>
<dbReference type="Pfam" id="PF13614">
    <property type="entry name" value="AAA_31"/>
    <property type="match status" value="1"/>
</dbReference>
<organism evidence="2">
    <name type="scientific">freshwater metagenome</name>
    <dbReference type="NCBI Taxonomy" id="449393"/>
    <lineage>
        <taxon>unclassified sequences</taxon>
        <taxon>metagenomes</taxon>
        <taxon>ecological metagenomes</taxon>
    </lineage>
</organism>
<accession>A0A6J6MPG9</accession>
<dbReference type="InterPro" id="IPR027417">
    <property type="entry name" value="P-loop_NTPase"/>
</dbReference>
<dbReference type="PANTHER" id="PTHR13696:SF99">
    <property type="entry name" value="COBYRINIC ACID AC-DIAMIDE SYNTHASE"/>
    <property type="match status" value="1"/>
</dbReference>
<sequence>MSPAGRHGTLIPMPTISVIALKGGVGKTSVVLGLASAATVRGLATLVVDLDPQGNATSLLSTHAHKTTVAEVLANPTRETVEAALTACDWELAPGEVDVLPGHPNVIRFDSWNGGTLRPKLARALSHLSGYDLTLIDCPPSLGALTREALAASDFALIVTTPTFFGSQGVARAIAEVDEIRKSVNPQLKLAGIVVNRVRSTAEEHEYRRQELTEIYGRVTLMKPVIPERIAVQQAEGTGLPVHRIRTAGGREVADIFDGYLNTLLRKS</sequence>
<gene>
    <name evidence="2" type="ORF">UFOPK2310_00905</name>
</gene>
<name>A0A6J6MPG9_9ZZZZ</name>
<evidence type="ECO:0000259" key="1">
    <source>
        <dbReference type="Pfam" id="PF13614"/>
    </source>
</evidence>
<dbReference type="CDD" id="cd02042">
    <property type="entry name" value="ParAB_family"/>
    <property type="match status" value="1"/>
</dbReference>
<feature type="domain" description="AAA" evidence="1">
    <location>
        <begin position="15"/>
        <end position="189"/>
    </location>
</feature>
<dbReference type="InterPro" id="IPR050678">
    <property type="entry name" value="DNA_Partitioning_ATPase"/>
</dbReference>
<dbReference type="EMBL" id="CAEZWW010000101">
    <property type="protein sequence ID" value="CAB4675987.1"/>
    <property type="molecule type" value="Genomic_DNA"/>
</dbReference>
<protein>
    <submittedName>
        <fullName evidence="2">Unannotated protein</fullName>
    </submittedName>
</protein>
<reference evidence="2" key="1">
    <citation type="submission" date="2020-05" db="EMBL/GenBank/DDBJ databases">
        <authorList>
            <person name="Chiriac C."/>
            <person name="Salcher M."/>
            <person name="Ghai R."/>
            <person name="Kavagutti S V."/>
        </authorList>
    </citation>
    <scope>NUCLEOTIDE SEQUENCE</scope>
</reference>
<evidence type="ECO:0000313" key="2">
    <source>
        <dbReference type="EMBL" id="CAB4675987.1"/>
    </source>
</evidence>
<dbReference type="Gene3D" id="3.40.50.300">
    <property type="entry name" value="P-loop containing nucleotide triphosphate hydrolases"/>
    <property type="match status" value="1"/>
</dbReference>
<dbReference type="PIRSF" id="PIRSF009320">
    <property type="entry name" value="Nuc_binding_HP_1000"/>
    <property type="match status" value="1"/>
</dbReference>
<dbReference type="SUPFAM" id="SSF52540">
    <property type="entry name" value="P-loop containing nucleoside triphosphate hydrolases"/>
    <property type="match status" value="1"/>
</dbReference>
<dbReference type="PANTHER" id="PTHR13696">
    <property type="entry name" value="P-LOOP CONTAINING NUCLEOSIDE TRIPHOSPHATE HYDROLASE"/>
    <property type="match status" value="1"/>
</dbReference>
<dbReference type="InterPro" id="IPR025669">
    <property type="entry name" value="AAA_dom"/>
</dbReference>